<dbReference type="GO" id="GO:0015031">
    <property type="term" value="P:protein transport"/>
    <property type="evidence" value="ECO:0007669"/>
    <property type="project" value="UniProtKB-KW"/>
</dbReference>
<dbReference type="PANTHER" id="PTHR12436:SF3">
    <property type="entry name" value="GERMINAL-CENTER ASSOCIATED NUCLEAR PROTEIN"/>
    <property type="match status" value="1"/>
</dbReference>
<keyword evidence="12" id="KW-0509">mRNA transport</keyword>
<evidence type="ECO:0000256" key="13">
    <source>
        <dbReference type="ARBA" id="ARBA00022859"/>
    </source>
</evidence>
<evidence type="ECO:0000256" key="14">
    <source>
        <dbReference type="ARBA" id="ARBA00022927"/>
    </source>
</evidence>
<dbReference type="GeneID" id="115823571"/>
<evidence type="ECO:0000256" key="5">
    <source>
        <dbReference type="ARBA" id="ARBA00013184"/>
    </source>
</evidence>
<dbReference type="Pfam" id="PF16769">
    <property type="entry name" value="MCM3AP_GANP"/>
    <property type="match status" value="1"/>
</dbReference>
<evidence type="ECO:0000256" key="7">
    <source>
        <dbReference type="ARBA" id="ARBA00022454"/>
    </source>
</evidence>
<feature type="compositionally biased region" description="Polar residues" evidence="27">
    <location>
        <begin position="657"/>
        <end position="676"/>
    </location>
</feature>
<keyword evidence="15" id="KW-0007">Acetylation</keyword>
<comment type="subcellular location">
    <subcellularLocation>
        <location evidence="1">Chromosome</location>
    </subcellularLocation>
    <subcellularLocation>
        <location evidence="2">Cytoplasm</location>
    </subcellularLocation>
    <subcellularLocation>
        <location evidence="3">Nucleus</location>
        <location evidence="3">Nuclear pore complex</location>
    </subcellularLocation>
    <subcellularLocation>
        <location evidence="4">Nucleus</location>
        <location evidence="4">Nucleoplasm</location>
    </subcellularLocation>
</comment>
<evidence type="ECO:0000256" key="15">
    <source>
        <dbReference type="ARBA" id="ARBA00022990"/>
    </source>
</evidence>
<feature type="compositionally biased region" description="Low complexity" evidence="27">
    <location>
        <begin position="619"/>
        <end position="645"/>
    </location>
</feature>
<name>A0A6J2WIG7_CHACN</name>
<dbReference type="PANTHER" id="PTHR12436">
    <property type="entry name" value="80 KDA MCM3-ASSOCIATED PROTEIN"/>
    <property type="match status" value="1"/>
</dbReference>
<keyword evidence="14" id="KW-0653">Protein transport</keyword>
<accession>A0A6J2WIG7</accession>
<evidence type="ECO:0000256" key="3">
    <source>
        <dbReference type="ARBA" id="ARBA00004567"/>
    </source>
</evidence>
<dbReference type="Gene3D" id="3.30.70.330">
    <property type="match status" value="1"/>
</dbReference>
<dbReference type="InterPro" id="IPR000504">
    <property type="entry name" value="RRM_dom"/>
</dbReference>
<dbReference type="OrthoDB" id="21502at2759"/>
<evidence type="ECO:0000313" key="30">
    <source>
        <dbReference type="Proteomes" id="UP000504632"/>
    </source>
</evidence>
<feature type="compositionally biased region" description="Low complexity" evidence="27">
    <location>
        <begin position="470"/>
        <end position="484"/>
    </location>
</feature>
<dbReference type="GO" id="GO:0005694">
    <property type="term" value="C:chromosome"/>
    <property type="evidence" value="ECO:0007669"/>
    <property type="project" value="UniProtKB-SubCell"/>
</dbReference>
<comment type="function">
    <text evidence="23">As a component of the TREX-2 complex, involved in the export of mRNAs to the cytoplasm through the nuclear pores. Through the acetylation of histones, affects the assembly of nucleosomes at immunoglobulin variable region genes and promotes the recruitment and positioning of transcription complex to favor DNA cytosine deaminase AICDA/AID targeting, hence promoting somatic hypermutations.</text>
</comment>
<dbReference type="InterPro" id="IPR005062">
    <property type="entry name" value="SAC3/GANP/THP3_conserved"/>
</dbReference>
<keyword evidence="8" id="KW-0488">Methylation</keyword>
<feature type="compositionally biased region" description="Polar residues" evidence="27">
    <location>
        <begin position="177"/>
        <end position="197"/>
    </location>
</feature>
<dbReference type="CDD" id="cd12443">
    <property type="entry name" value="RRM_MCM3A_like"/>
    <property type="match status" value="1"/>
</dbReference>
<evidence type="ECO:0000256" key="12">
    <source>
        <dbReference type="ARBA" id="ARBA00022816"/>
    </source>
</evidence>
<feature type="compositionally biased region" description="Basic and acidic residues" evidence="27">
    <location>
        <begin position="594"/>
        <end position="605"/>
    </location>
</feature>
<keyword evidence="19" id="KW-0539">Nucleus</keyword>
<organism evidence="30 31">
    <name type="scientific">Chanos chanos</name>
    <name type="common">Milkfish</name>
    <name type="synonym">Mugil chanos</name>
    <dbReference type="NCBI Taxonomy" id="29144"/>
    <lineage>
        <taxon>Eukaryota</taxon>
        <taxon>Metazoa</taxon>
        <taxon>Chordata</taxon>
        <taxon>Craniata</taxon>
        <taxon>Vertebrata</taxon>
        <taxon>Euteleostomi</taxon>
        <taxon>Actinopterygii</taxon>
        <taxon>Neopterygii</taxon>
        <taxon>Teleostei</taxon>
        <taxon>Ostariophysi</taxon>
        <taxon>Gonorynchiformes</taxon>
        <taxon>Chanidae</taxon>
        <taxon>Chanos</taxon>
    </lineage>
</organism>
<comment type="similarity">
    <text evidence="21">Belongs to the SAC3 family.</text>
</comment>
<dbReference type="GO" id="GO:0002376">
    <property type="term" value="P:immune system process"/>
    <property type="evidence" value="ECO:0007669"/>
    <property type="project" value="UniProtKB-KW"/>
</dbReference>
<comment type="catalytic activity">
    <reaction evidence="22">
        <text>L-lysyl-[histone] + acetyl-CoA = N(6)-acetyl-L-lysyl-[histone] + CoA + H(+)</text>
        <dbReference type="Rhea" id="RHEA:21992"/>
        <dbReference type="Rhea" id="RHEA-COMP:9845"/>
        <dbReference type="Rhea" id="RHEA-COMP:11338"/>
        <dbReference type="ChEBI" id="CHEBI:15378"/>
        <dbReference type="ChEBI" id="CHEBI:29969"/>
        <dbReference type="ChEBI" id="CHEBI:57287"/>
        <dbReference type="ChEBI" id="CHEBI:57288"/>
        <dbReference type="ChEBI" id="CHEBI:61930"/>
        <dbReference type="EC" id="2.3.1.48"/>
    </reaction>
    <physiologicalReaction direction="left-to-right" evidence="22">
        <dbReference type="Rhea" id="RHEA:21993"/>
    </physiologicalReaction>
</comment>
<keyword evidence="25" id="KW-0694">RNA-binding</keyword>
<evidence type="ECO:0000256" key="4">
    <source>
        <dbReference type="ARBA" id="ARBA00004642"/>
    </source>
</evidence>
<dbReference type="InterPro" id="IPR031907">
    <property type="entry name" value="MCM3AP_GANP"/>
</dbReference>
<feature type="compositionally biased region" description="Basic and acidic residues" evidence="27">
    <location>
        <begin position="487"/>
        <end position="498"/>
    </location>
</feature>
<reference evidence="31" key="1">
    <citation type="submission" date="2025-08" db="UniProtKB">
        <authorList>
            <consortium name="RefSeq"/>
        </authorList>
    </citation>
    <scope>IDENTIFICATION</scope>
</reference>
<feature type="coiled-coil region" evidence="26">
    <location>
        <begin position="1217"/>
        <end position="1249"/>
    </location>
</feature>
<protein>
    <recommendedName>
        <fullName evidence="24">Germinal-center associated nuclear protein</fullName>
        <ecNumber evidence="5">2.3.1.48</ecNumber>
    </recommendedName>
</protein>
<dbReference type="InParanoid" id="A0A6J2WIG7"/>
<keyword evidence="13" id="KW-0391">Immunity</keyword>
<dbReference type="InterPro" id="IPR034265">
    <property type="entry name" value="MCM3AP_RRM"/>
</dbReference>
<keyword evidence="10" id="KW-0597">Phosphoprotein</keyword>
<feature type="region of interest" description="Disordered" evidence="27">
    <location>
        <begin position="1"/>
        <end position="197"/>
    </location>
</feature>
<keyword evidence="17 26" id="KW-0175">Coiled coil</keyword>
<keyword evidence="7" id="KW-0158">Chromosome</keyword>
<evidence type="ECO:0000313" key="31">
    <source>
        <dbReference type="RefSeq" id="XP_030643492.1"/>
    </source>
</evidence>
<feature type="compositionally biased region" description="Low complexity" evidence="27">
    <location>
        <begin position="358"/>
        <end position="367"/>
    </location>
</feature>
<evidence type="ECO:0000256" key="1">
    <source>
        <dbReference type="ARBA" id="ARBA00004286"/>
    </source>
</evidence>
<feature type="compositionally biased region" description="Low complexity" evidence="27">
    <location>
        <begin position="236"/>
        <end position="248"/>
    </location>
</feature>
<dbReference type="FunCoup" id="A0A6J2WIG7">
    <property type="interactions" value="2318"/>
</dbReference>
<feature type="compositionally biased region" description="Low complexity" evidence="27">
    <location>
        <begin position="155"/>
        <end position="176"/>
    </location>
</feature>
<evidence type="ECO:0000256" key="2">
    <source>
        <dbReference type="ARBA" id="ARBA00004496"/>
    </source>
</evidence>
<dbReference type="Gene3D" id="6.10.250.1340">
    <property type="match status" value="1"/>
</dbReference>
<dbReference type="InterPro" id="IPR012677">
    <property type="entry name" value="Nucleotide-bd_a/b_plait_sf"/>
</dbReference>
<dbReference type="Pfam" id="PF00076">
    <property type="entry name" value="RRM_1"/>
    <property type="match status" value="1"/>
</dbReference>
<dbReference type="GO" id="GO:0061733">
    <property type="term" value="F:protein-lysine-acetyltransferase activity"/>
    <property type="evidence" value="ECO:0007669"/>
    <property type="project" value="UniProtKB-EC"/>
</dbReference>
<dbReference type="GO" id="GO:0005737">
    <property type="term" value="C:cytoplasm"/>
    <property type="evidence" value="ECO:0007669"/>
    <property type="project" value="UniProtKB-SubCell"/>
</dbReference>
<dbReference type="GO" id="GO:0005654">
    <property type="term" value="C:nucleoplasm"/>
    <property type="evidence" value="ECO:0007669"/>
    <property type="project" value="UniProtKB-SubCell"/>
</dbReference>
<keyword evidence="18" id="KW-0906">Nuclear pore complex</keyword>
<dbReference type="GO" id="GO:0070390">
    <property type="term" value="C:transcription export complex 2"/>
    <property type="evidence" value="ECO:0007669"/>
    <property type="project" value="TreeGrafter"/>
</dbReference>
<evidence type="ECO:0000256" key="17">
    <source>
        <dbReference type="ARBA" id="ARBA00023054"/>
    </source>
</evidence>
<feature type="domain" description="RRM" evidence="28">
    <location>
        <begin position="520"/>
        <end position="591"/>
    </location>
</feature>
<keyword evidence="20" id="KW-0012">Acyltransferase</keyword>
<evidence type="ECO:0000256" key="25">
    <source>
        <dbReference type="PROSITE-ProRule" id="PRU00176"/>
    </source>
</evidence>
<feature type="compositionally biased region" description="Polar residues" evidence="27">
    <location>
        <begin position="1"/>
        <end position="86"/>
    </location>
</feature>
<dbReference type="GO" id="GO:0005643">
    <property type="term" value="C:nuclear pore"/>
    <property type="evidence" value="ECO:0007669"/>
    <property type="project" value="UniProtKB-SubCell"/>
</dbReference>
<dbReference type="GO" id="GO:0006406">
    <property type="term" value="P:mRNA export from nucleus"/>
    <property type="evidence" value="ECO:0007669"/>
    <property type="project" value="TreeGrafter"/>
</dbReference>
<dbReference type="Gene3D" id="1.25.40.990">
    <property type="match status" value="1"/>
</dbReference>
<dbReference type="CTD" id="8888"/>
<dbReference type="EC" id="2.3.1.48" evidence="5"/>
<feature type="region of interest" description="Disordered" evidence="27">
    <location>
        <begin position="587"/>
        <end position="681"/>
    </location>
</feature>
<dbReference type="PROSITE" id="PS50250">
    <property type="entry name" value="PCI"/>
    <property type="match status" value="1"/>
</dbReference>
<feature type="compositionally biased region" description="Polar residues" evidence="27">
    <location>
        <begin position="93"/>
        <end position="108"/>
    </location>
</feature>
<dbReference type="InterPro" id="IPR000717">
    <property type="entry name" value="PCI_dom"/>
</dbReference>
<evidence type="ECO:0000256" key="6">
    <source>
        <dbReference type="ARBA" id="ARBA00022448"/>
    </source>
</evidence>
<evidence type="ECO:0000259" key="28">
    <source>
        <dbReference type="PROSITE" id="PS50102"/>
    </source>
</evidence>
<feature type="compositionally biased region" description="Low complexity" evidence="27">
    <location>
        <begin position="278"/>
        <end position="325"/>
    </location>
</feature>
<evidence type="ECO:0000256" key="9">
    <source>
        <dbReference type="ARBA" id="ARBA00022490"/>
    </source>
</evidence>
<dbReference type="SMART" id="SM00360">
    <property type="entry name" value="RRM"/>
    <property type="match status" value="1"/>
</dbReference>
<dbReference type="PROSITE" id="PS50102">
    <property type="entry name" value="RRM"/>
    <property type="match status" value="1"/>
</dbReference>
<evidence type="ECO:0000256" key="26">
    <source>
        <dbReference type="SAM" id="Coils"/>
    </source>
</evidence>
<dbReference type="RefSeq" id="XP_030643492.1">
    <property type="nucleotide sequence ID" value="XM_030787632.1"/>
</dbReference>
<dbReference type="Proteomes" id="UP000504632">
    <property type="component" value="Chromosome 10"/>
</dbReference>
<dbReference type="SUPFAM" id="SSF54928">
    <property type="entry name" value="RNA-binding domain, RBD"/>
    <property type="match status" value="1"/>
</dbReference>
<keyword evidence="6" id="KW-0813">Transport</keyword>
<dbReference type="FunFam" id="1.25.40.990:FF:000003">
    <property type="entry name" value="germinal-center associated nuclear protein isoform X2"/>
    <property type="match status" value="1"/>
</dbReference>
<dbReference type="Pfam" id="PF16766">
    <property type="entry name" value="CID_GANP"/>
    <property type="match status" value="1"/>
</dbReference>
<feature type="compositionally biased region" description="Polar residues" evidence="27">
    <location>
        <begin position="326"/>
        <end position="338"/>
    </location>
</feature>
<dbReference type="InterPro" id="IPR031910">
    <property type="entry name" value="GANP_CID_dom"/>
</dbReference>
<evidence type="ECO:0000256" key="16">
    <source>
        <dbReference type="ARBA" id="ARBA00023010"/>
    </source>
</evidence>
<dbReference type="InterPro" id="IPR035979">
    <property type="entry name" value="RBD_domain_sf"/>
</dbReference>
<evidence type="ECO:0000259" key="29">
    <source>
        <dbReference type="PROSITE" id="PS50250"/>
    </source>
</evidence>
<dbReference type="GO" id="GO:0003723">
    <property type="term" value="F:RNA binding"/>
    <property type="evidence" value="ECO:0007669"/>
    <property type="project" value="UniProtKB-UniRule"/>
</dbReference>
<evidence type="ECO:0000256" key="8">
    <source>
        <dbReference type="ARBA" id="ARBA00022481"/>
    </source>
</evidence>
<keyword evidence="9" id="KW-0963">Cytoplasm</keyword>
<dbReference type="Pfam" id="PF03399">
    <property type="entry name" value="SAC3_GANP"/>
    <property type="match status" value="1"/>
</dbReference>
<evidence type="ECO:0000256" key="27">
    <source>
        <dbReference type="SAM" id="MobiDB-lite"/>
    </source>
</evidence>
<keyword evidence="16" id="KW-0811">Translocation</keyword>
<evidence type="ECO:0000256" key="11">
    <source>
        <dbReference type="ARBA" id="ARBA00022679"/>
    </source>
</evidence>
<sequence>MNPSHIFGTPQSAFQAPNSNNQSTGIFQSFGQQDSNTPTQNVGFAATPTFSQPSAFSQPSGFGPPSGQTSVFGQASSFGQKPSFGQSDGLPQGSGQSSTFPSMTQTSAFGAPAMELRGPPSFATSQPTFGSAHGFAPNATFSQPTAFRQQATGFGLSTSTSQGPSSSSGAGQSFGSNVSSFAQQPAPSQPSGLFSTAVSSQSFGTTTNFKPANEALFKPIFNASPEPTNPQPAPASVTFSSTKTSVSVRRPRNQPSVREGISAVMDFSFSQPAAAPSISASGACLQKTETTSNSSSSLQFTFSQPANPSSSTSTVSKPSSEPVTPFSFNFAPSASKSGFASKPEASQIPAERGADQESAGAAGSFGSLGKGMKRKEESADPAASQAKAVKAENTQGGGGGGGAEAPRHPPKRPLLRMHPAAGGGVFRSVLSGLMKSAANQTNREHAKEAESPPDWSQPERPDPPVPVSDVAGTATRAPAPAVATLDSTEKSTPEEKSPIRRSQRTVSTDSLGGLSPSDSTAVQCKNIPADLNTKDIITEHFSKFGKVCKVLCRPKKDLAIVHFQDHASASKAKKRGKNFHRHEIQIFWHRKKQSPGDKAARRPEGNARVSETSDARPGPLMSSPLRNPPSRSSAVSSTVSLSKGSPIKKPTIAKTLQFDSDPQQHSGAEGQSSDRPVTSLPSSLLPLIGQVAETSEEKYRLLEMRDKILRQGRPKRTDLDLSKVFVGTCPDMCPEKERYMRETRNQLSTFELVPDTEKVDHCAAIKEYSRSSADQEEPLPHELRPLPVLSMTMDYLVTQIMDQGEGNYRDWYDFVWNRTRGIRKDITQQHLCDPVTVSLIEKCMRFHIHCAHHLCQEPMMSFDAKINNENMTKCLQSLKEMYQDLATRGVYCSHEAEFRQYSVLLKLNDGDILREVQQFREEVRNSPEVKFAVQAFAALNSNNFVRFFKLVNSASYLASCILHRYFNQVRREALRALNIAYTVGSQRSTAFPIEDVVRMLMFRNASEASDFVQQYGLNVTDGMVELSRTAYQEPELSMPERKSVTIEKKRTVLIGEVVNGGPLPNPPHHTPVCSFDSQHRYRGEEISLEPPSALKAQTFAQRQEGKTTAEALATVQPVNAADAEGAVAMGHSATTSLPPDAVLPFQPAKLPTPPPKPEPVYSDEDIMAEVDSVVDEVILPEIKEVATAGAEYVSTALSESGSQLEAIVSEVLGQMLREVSTAEIEAEKNRIAEEKRKMEEARRKQEREAFLNRFSEDLCSEISEEVLLESIKETAGAEIQQALEEKAACIARCSEEECDSLIEEALSMEITQIAQEVLDVELRRIRRFLKRWRDVVAVRRQLKRQMRGFPAAPCCVDPRFKVKAFAPSAPTCPSLELLAKGLVHLGNAGLMTVSCTRLLKMRQEAVHQMKVHFFYSKLLSERVWSPLDLPSLVAESFPCPPERIFWKAALLLPSNQESDTSIVNRVLTAWLEAKLGGEERMEDGEKDPEGKLQTLSMSNGLRDVGNRTHKVHVCVKVAHGPLSEEQQCQLEEQKELLGTSALVIMLPALFSAGQGCQGQEEDVPLLSALLQLKQVQQASGFHCPLPLAVIVPVQSEGTASDQTLEEGLRLKMLVEDGLISEYTFIRIPETTNDMQGSEQVSDAVRWLVSRCPAPSVLTSQTLVQFVESGLCQEFSSRLYHDKQNRAGARLPSQDPAPIIELYNSVLSFLANLVSSEHLSGLSWPPSEFSVSETRDLVPHLEWNSPQHLAWLRRTVLSLQLPVWDLPPVHAAWSFLRASIFQYVSQIPTSPRTQPLLMSRLENLLERVRSRCVPLGSEDDDDDDDDEKEGPTFFQIPWDDIVVLCVDHRLRDWKLPEYPMADDALTDDGEILVYFHKDSLKRFQPPVSWIEAVKRTHQEKREEKAQGDTPRQTPVLARRFPRQRLFQSLMRTEEESASVLDITHTPSPQELLPHRVLSGIQQEKAESKRFEEQLQRWLDVDPLTSLSMPLFLPSTLLSVPEILTTSQRSPAASASLRQEVRNDELVESASSSLLLRGAPVSIAKRLKDLDRLISANREEELACCLKLSSLLDIVED</sequence>
<keyword evidence="30" id="KW-1185">Reference proteome</keyword>
<feature type="compositionally biased region" description="Polar residues" evidence="27">
    <location>
        <begin position="504"/>
        <end position="521"/>
    </location>
</feature>
<evidence type="ECO:0000256" key="19">
    <source>
        <dbReference type="ARBA" id="ARBA00023242"/>
    </source>
</evidence>
<dbReference type="InterPro" id="IPR045107">
    <property type="entry name" value="SAC3/GANP/THP3"/>
</dbReference>
<evidence type="ECO:0000256" key="18">
    <source>
        <dbReference type="ARBA" id="ARBA00023132"/>
    </source>
</evidence>
<gene>
    <name evidence="31" type="primary">mcm3ap</name>
</gene>
<evidence type="ECO:0000256" key="20">
    <source>
        <dbReference type="ARBA" id="ARBA00023315"/>
    </source>
</evidence>
<evidence type="ECO:0000256" key="23">
    <source>
        <dbReference type="ARBA" id="ARBA00055631"/>
    </source>
</evidence>
<proteinExistence type="inferred from homology"/>
<keyword evidence="11" id="KW-0808">Transferase</keyword>
<feature type="domain" description="PCI" evidence="29">
    <location>
        <begin position="867"/>
        <end position="1050"/>
    </location>
</feature>
<feature type="compositionally biased region" description="Polar residues" evidence="27">
    <location>
        <begin position="139"/>
        <end position="152"/>
    </location>
</feature>
<feature type="region of interest" description="Disordered" evidence="27">
    <location>
        <begin position="220"/>
        <end position="259"/>
    </location>
</feature>
<feature type="region of interest" description="Disordered" evidence="27">
    <location>
        <begin position="278"/>
        <end position="521"/>
    </location>
</feature>
<evidence type="ECO:0000256" key="21">
    <source>
        <dbReference type="ARBA" id="ARBA00038443"/>
    </source>
</evidence>
<evidence type="ECO:0000256" key="10">
    <source>
        <dbReference type="ARBA" id="ARBA00022553"/>
    </source>
</evidence>
<evidence type="ECO:0000256" key="24">
    <source>
        <dbReference type="ARBA" id="ARBA00069544"/>
    </source>
</evidence>
<evidence type="ECO:0000256" key="22">
    <source>
        <dbReference type="ARBA" id="ARBA00048940"/>
    </source>
</evidence>